<protein>
    <submittedName>
        <fullName evidence="1">Uncharacterized protein</fullName>
    </submittedName>
</protein>
<evidence type="ECO:0000313" key="1">
    <source>
        <dbReference type="EMBL" id="AII87843.1"/>
    </source>
</evidence>
<keyword evidence="2" id="KW-1185">Reference proteome</keyword>
<organism evidence="1 2">
    <name type="scientific">Planktomarina temperata RCA23</name>
    <dbReference type="NCBI Taxonomy" id="666509"/>
    <lineage>
        <taxon>Bacteria</taxon>
        <taxon>Pseudomonadati</taxon>
        <taxon>Pseudomonadota</taxon>
        <taxon>Alphaproteobacteria</taxon>
        <taxon>Rhodobacterales</taxon>
        <taxon>Paracoccaceae</taxon>
        <taxon>Planktomarina</taxon>
    </lineage>
</organism>
<dbReference type="KEGG" id="ptp:RCA23_c23200"/>
<evidence type="ECO:0000313" key="2">
    <source>
        <dbReference type="Proteomes" id="UP000028680"/>
    </source>
</evidence>
<reference evidence="1 2" key="1">
    <citation type="journal article" date="2014" name="ISME J.">
        <title>Adaptation of an abundant Roseobacter RCA organism to pelagic systems revealed by genomic and transcriptomic analyses.</title>
        <authorList>
            <person name="Voget S."/>
            <person name="Wemheuer B."/>
            <person name="Brinkhoff T."/>
            <person name="Vollmers J."/>
            <person name="Dietrich S."/>
            <person name="Giebel H.A."/>
            <person name="Beardsley C."/>
            <person name="Sardemann C."/>
            <person name="Bakenhus I."/>
            <person name="Billerbeck S."/>
            <person name="Daniel R."/>
            <person name="Simon M."/>
        </authorList>
    </citation>
    <scope>NUCLEOTIDE SEQUENCE [LARGE SCALE GENOMIC DNA]</scope>
    <source>
        <strain evidence="1 2">RCA23</strain>
    </source>
</reference>
<proteinExistence type="predicted"/>
<dbReference type="NCBIfam" id="NF041373">
    <property type="entry name" value="HGG_STG"/>
    <property type="match status" value="1"/>
</dbReference>
<accession>A0AAN0RKF0</accession>
<dbReference type="RefSeq" id="WP_044050495.1">
    <property type="nucleotide sequence ID" value="NZ_CP003984.1"/>
</dbReference>
<dbReference type="AlphaFoldDB" id="A0AAN0RKF0"/>
<gene>
    <name evidence="1" type="ORF">RCA23_c23200</name>
</gene>
<sequence>MKANPKPWLYGPNWQGQRCEARTRSGTPCQRPARLPVGRCKLHGGASTGPRTKDGLARLTEARTKHGKFTKEKRAEARRFAEEGRQMRGELKELEAWFVDHGHLSKDWRKDWEL</sequence>
<name>A0AAN0RKF0_9RHOB</name>
<dbReference type="EMBL" id="CP003984">
    <property type="protein sequence ID" value="AII87843.1"/>
    <property type="molecule type" value="Genomic_DNA"/>
</dbReference>
<dbReference type="Proteomes" id="UP000028680">
    <property type="component" value="Chromosome"/>
</dbReference>
<dbReference type="InterPro" id="IPR047675">
    <property type="entry name" value="Putative_zinc-bd"/>
</dbReference>